<accession>A0A921NX17</accession>
<evidence type="ECO:0000256" key="2">
    <source>
        <dbReference type="SAM" id="SignalP"/>
    </source>
</evidence>
<name>A0A921NX17_9GAMM</name>
<dbReference type="InterPro" id="IPR051686">
    <property type="entry name" value="Lipoprotein_DolP"/>
</dbReference>
<evidence type="ECO:0000313" key="4">
    <source>
        <dbReference type="EMBL" id="KAF1688307.1"/>
    </source>
</evidence>
<evidence type="ECO:0000256" key="1">
    <source>
        <dbReference type="SAM" id="MobiDB-lite"/>
    </source>
</evidence>
<proteinExistence type="predicted"/>
<dbReference type="OrthoDB" id="8910395at2"/>
<protein>
    <submittedName>
        <fullName evidence="4">Transporter</fullName>
    </submittedName>
</protein>
<dbReference type="PANTHER" id="PTHR34606">
    <property type="entry name" value="BON DOMAIN-CONTAINING PROTEIN"/>
    <property type="match status" value="1"/>
</dbReference>
<feature type="domain" description="BON" evidence="3">
    <location>
        <begin position="53"/>
        <end position="122"/>
    </location>
</feature>
<dbReference type="RefSeq" id="WP_162124999.1">
    <property type="nucleotide sequence ID" value="NZ_PDWK01000055.1"/>
</dbReference>
<feature type="compositionally biased region" description="Basic and acidic residues" evidence="1">
    <location>
        <begin position="25"/>
        <end position="44"/>
    </location>
</feature>
<dbReference type="InterPro" id="IPR014004">
    <property type="entry name" value="Transpt-assoc_nodulatn_dom_bac"/>
</dbReference>
<dbReference type="Pfam" id="PF04972">
    <property type="entry name" value="BON"/>
    <property type="match status" value="1"/>
</dbReference>
<feature type="signal peptide" evidence="2">
    <location>
        <begin position="1"/>
        <end position="22"/>
    </location>
</feature>
<dbReference type="Gene3D" id="3.30.1340.30">
    <property type="match status" value="1"/>
</dbReference>
<dbReference type="EMBL" id="PDWK01000055">
    <property type="protein sequence ID" value="KAF1688307.1"/>
    <property type="molecule type" value="Genomic_DNA"/>
</dbReference>
<dbReference type="Proteomes" id="UP000717981">
    <property type="component" value="Unassembled WGS sequence"/>
</dbReference>
<feature type="region of interest" description="Disordered" evidence="1">
    <location>
        <begin position="22"/>
        <end position="52"/>
    </location>
</feature>
<evidence type="ECO:0000313" key="5">
    <source>
        <dbReference type="Proteomes" id="UP000717981"/>
    </source>
</evidence>
<dbReference type="SMART" id="SM00749">
    <property type="entry name" value="BON"/>
    <property type="match status" value="1"/>
</dbReference>
<dbReference type="PANTHER" id="PTHR34606:SF15">
    <property type="entry name" value="BON DOMAIN-CONTAINING PROTEIN"/>
    <property type="match status" value="1"/>
</dbReference>
<dbReference type="AlphaFoldDB" id="A0A921NX17"/>
<dbReference type="PROSITE" id="PS50914">
    <property type="entry name" value="BON"/>
    <property type="match status" value="1"/>
</dbReference>
<evidence type="ECO:0000259" key="3">
    <source>
        <dbReference type="PROSITE" id="PS50914"/>
    </source>
</evidence>
<feature type="chain" id="PRO_5037932667" evidence="2">
    <location>
        <begin position="23"/>
        <end position="123"/>
    </location>
</feature>
<keyword evidence="5" id="KW-1185">Reference proteome</keyword>
<keyword evidence="2" id="KW-0732">Signal</keyword>
<comment type="caution">
    <text evidence="4">The sequence shown here is derived from an EMBL/GenBank/DDBJ whole genome shotgun (WGS) entry which is preliminary data.</text>
</comment>
<reference evidence="4" key="1">
    <citation type="submission" date="2017-10" db="EMBL/GenBank/DDBJ databases">
        <title>Whole genome sequencing of members of genus Pseudoxanthomonas.</title>
        <authorList>
            <person name="Kumar S."/>
            <person name="Bansal K."/>
            <person name="Kaur A."/>
            <person name="Patil P."/>
            <person name="Sharma S."/>
            <person name="Patil P.B."/>
        </authorList>
    </citation>
    <scope>NUCLEOTIDE SEQUENCE</scope>
    <source>
        <strain evidence="4">DSM 22914</strain>
    </source>
</reference>
<dbReference type="InterPro" id="IPR007055">
    <property type="entry name" value="BON_dom"/>
</dbReference>
<organism evidence="4 5">
    <name type="scientific">Pseudoxanthomonas taiwanensis</name>
    <dbReference type="NCBI Taxonomy" id="176598"/>
    <lineage>
        <taxon>Bacteria</taxon>
        <taxon>Pseudomonadati</taxon>
        <taxon>Pseudomonadota</taxon>
        <taxon>Gammaproteobacteria</taxon>
        <taxon>Lysobacterales</taxon>
        <taxon>Lysobacteraceae</taxon>
        <taxon>Pseudoxanthomonas</taxon>
    </lineage>
</organism>
<sequence length="123" mass="12765">MRRHHGMLFVAMTALCAGAAWAGDDTPRTDADRPMTEEAKHPAADGDSSQPVADTWITAKVKSSLLAAEDVSGLDIEVDTRDGVVYLSGTVDNAAQIAKAKDVAEGIEGVGRVDVSALKTGGN</sequence>
<gene>
    <name evidence="4" type="ORF">CR938_10710</name>
</gene>